<protein>
    <submittedName>
        <fullName evidence="7">Response regulator</fullName>
    </submittedName>
</protein>
<dbReference type="PROSITE" id="PS50110">
    <property type="entry name" value="RESPONSE_REGULATORY"/>
    <property type="match status" value="1"/>
</dbReference>
<dbReference type="AlphaFoldDB" id="A0A0H3H9C7"/>
<accession>A0A0H3H9C7</accession>
<dbReference type="CDD" id="cd06170">
    <property type="entry name" value="LuxR_C_like"/>
    <property type="match status" value="1"/>
</dbReference>
<feature type="modified residue" description="4-aspartylphosphate" evidence="4">
    <location>
        <position position="52"/>
    </location>
</feature>
<keyword evidence="4" id="KW-0597">Phosphoprotein</keyword>
<dbReference type="PROSITE" id="PS50043">
    <property type="entry name" value="HTH_LUXR_2"/>
    <property type="match status" value="1"/>
</dbReference>
<sequence>MAIIHLLDDDLAVTQACAFLLESLGYEVMCWAEGGVFLAQADLFRTGVVLLDMRMPALDGQAVHEALRQRGSTLAVVFLTGHGDVPMAVEQMKRGAVDFLQKPVSVKPLQTALEHGLAASGERFARQKNVDCYQQLTPKERELALLVVKGLMNREIAEIMNIAVRTVEVHRARVMEKMQAGSLAELVSILQPIIA</sequence>
<evidence type="ECO:0000313" key="7">
    <source>
        <dbReference type="EMBL" id="AEX05872.1"/>
    </source>
</evidence>
<dbReference type="EMBL" id="CP003218">
    <property type="protein sequence ID" value="AEX05872.1"/>
    <property type="molecule type" value="Genomic_DNA"/>
</dbReference>
<dbReference type="PANTHER" id="PTHR44688">
    <property type="entry name" value="DNA-BINDING TRANSCRIPTIONAL ACTIVATOR DEVR_DOSR"/>
    <property type="match status" value="1"/>
</dbReference>
<dbReference type="KEGG" id="kox:KOX_20760"/>
<dbReference type="InterPro" id="IPR036388">
    <property type="entry name" value="WH-like_DNA-bd_sf"/>
</dbReference>
<evidence type="ECO:0000256" key="4">
    <source>
        <dbReference type="PROSITE-ProRule" id="PRU00169"/>
    </source>
</evidence>
<dbReference type="Proteomes" id="UP000007843">
    <property type="component" value="Chromosome"/>
</dbReference>
<dbReference type="InterPro" id="IPR000792">
    <property type="entry name" value="Tscrpt_reg_LuxR_C"/>
</dbReference>
<dbReference type="InterPro" id="IPR011006">
    <property type="entry name" value="CheY-like_superfamily"/>
</dbReference>
<evidence type="ECO:0000256" key="3">
    <source>
        <dbReference type="ARBA" id="ARBA00023163"/>
    </source>
</evidence>
<dbReference type="PROSITE" id="PS00622">
    <property type="entry name" value="HTH_LUXR_1"/>
    <property type="match status" value="1"/>
</dbReference>
<dbReference type="Pfam" id="PF00196">
    <property type="entry name" value="GerE"/>
    <property type="match status" value="1"/>
</dbReference>
<evidence type="ECO:0000256" key="1">
    <source>
        <dbReference type="ARBA" id="ARBA00023015"/>
    </source>
</evidence>
<dbReference type="InterPro" id="IPR053534">
    <property type="entry name" value="Tetrathionate_resp_reg"/>
</dbReference>
<dbReference type="GO" id="GO:0003677">
    <property type="term" value="F:DNA binding"/>
    <property type="evidence" value="ECO:0007669"/>
    <property type="project" value="UniProtKB-KW"/>
</dbReference>
<dbReference type="HOGENOM" id="CLU_000445_90_4_6"/>
<dbReference type="GO" id="GO:0000160">
    <property type="term" value="P:phosphorelay signal transduction system"/>
    <property type="evidence" value="ECO:0007669"/>
    <property type="project" value="InterPro"/>
</dbReference>
<gene>
    <name evidence="7" type="ordered locus">KOX_20760</name>
</gene>
<dbReference type="RefSeq" id="WP_014229406.1">
    <property type="nucleotide sequence ID" value="NC_016612.1"/>
</dbReference>
<reference evidence="7 8" key="1">
    <citation type="journal article" date="2012" name="J. Bacteriol.">
        <title>Complete genome sequence of Klebsiella oxytoca KCTC 1686, used in production of 2,3-butanediol.</title>
        <authorList>
            <person name="Shin S.H."/>
            <person name="Kim S."/>
            <person name="Kim J.Y."/>
            <person name="Lee S."/>
            <person name="Um Y."/>
            <person name="Oh M.K."/>
            <person name="Kim Y.R."/>
            <person name="Lee J."/>
            <person name="Yang K.S."/>
        </authorList>
    </citation>
    <scope>NUCLEOTIDE SEQUENCE [LARGE SCALE GENOMIC DNA]</scope>
    <source>
        <strain evidence="8">ATCC 8724 / DSM 4798 / JCM 20051 / NBRC 3318 / NRRL B-199 / KCTC 1686</strain>
    </source>
</reference>
<evidence type="ECO:0000313" key="8">
    <source>
        <dbReference type="Proteomes" id="UP000007843"/>
    </source>
</evidence>
<dbReference type="SMART" id="SM00448">
    <property type="entry name" value="REC"/>
    <property type="match status" value="1"/>
</dbReference>
<keyword evidence="3" id="KW-0804">Transcription</keyword>
<keyword evidence="1" id="KW-0805">Transcription regulation</keyword>
<dbReference type="PANTHER" id="PTHR44688:SF16">
    <property type="entry name" value="DNA-BINDING TRANSCRIPTIONAL ACTIVATOR DEVR_DOSR"/>
    <property type="match status" value="1"/>
</dbReference>
<keyword evidence="2" id="KW-0238">DNA-binding</keyword>
<evidence type="ECO:0000256" key="2">
    <source>
        <dbReference type="ARBA" id="ARBA00023125"/>
    </source>
</evidence>
<dbReference type="PRINTS" id="PR00038">
    <property type="entry name" value="HTHLUXR"/>
</dbReference>
<dbReference type="SUPFAM" id="SSF52172">
    <property type="entry name" value="CheY-like"/>
    <property type="match status" value="1"/>
</dbReference>
<organism evidence="7 8">
    <name type="scientific">Klebsiella michiganensis (strain ATCC 8724 / DSM 4798 / JCM 20051 / NBRC 3318 / NRRL B-199 / KCTC 1686 / BUCSAV 143 / CCM 1901)</name>
    <dbReference type="NCBI Taxonomy" id="1006551"/>
    <lineage>
        <taxon>Bacteria</taxon>
        <taxon>Pseudomonadati</taxon>
        <taxon>Pseudomonadota</taxon>
        <taxon>Gammaproteobacteria</taxon>
        <taxon>Enterobacterales</taxon>
        <taxon>Enterobacteriaceae</taxon>
        <taxon>Klebsiella/Raoultella group</taxon>
        <taxon>Klebsiella</taxon>
    </lineage>
</organism>
<dbReference type="Gene3D" id="3.40.50.2300">
    <property type="match status" value="1"/>
</dbReference>
<dbReference type="CDD" id="cd17537">
    <property type="entry name" value="REC_FixJ"/>
    <property type="match status" value="1"/>
</dbReference>
<dbReference type="Pfam" id="PF00072">
    <property type="entry name" value="Response_reg"/>
    <property type="match status" value="1"/>
</dbReference>
<evidence type="ECO:0000259" key="6">
    <source>
        <dbReference type="PROSITE" id="PS50110"/>
    </source>
</evidence>
<proteinExistence type="predicted"/>
<name>A0A0H3H9C7_KLEM8</name>
<evidence type="ECO:0000259" key="5">
    <source>
        <dbReference type="PROSITE" id="PS50043"/>
    </source>
</evidence>
<feature type="domain" description="HTH luxR-type" evidence="5">
    <location>
        <begin position="129"/>
        <end position="194"/>
    </location>
</feature>
<dbReference type="PATRIC" id="fig|1006551.4.peg.4155"/>
<dbReference type="SUPFAM" id="SSF46894">
    <property type="entry name" value="C-terminal effector domain of the bipartite response regulators"/>
    <property type="match status" value="1"/>
</dbReference>
<dbReference type="GO" id="GO:0006355">
    <property type="term" value="P:regulation of DNA-templated transcription"/>
    <property type="evidence" value="ECO:0007669"/>
    <property type="project" value="InterPro"/>
</dbReference>
<dbReference type="InterPro" id="IPR001789">
    <property type="entry name" value="Sig_transdc_resp-reg_receiver"/>
</dbReference>
<dbReference type="InterPro" id="IPR016032">
    <property type="entry name" value="Sig_transdc_resp-reg_C-effctor"/>
</dbReference>
<dbReference type="SMART" id="SM00421">
    <property type="entry name" value="HTH_LUXR"/>
    <property type="match status" value="1"/>
</dbReference>
<dbReference type="NCBIfam" id="NF040749">
    <property type="entry name" value="tetrathio_RR"/>
    <property type="match status" value="1"/>
</dbReference>
<feature type="domain" description="Response regulatory" evidence="6">
    <location>
        <begin position="3"/>
        <end position="117"/>
    </location>
</feature>
<dbReference type="Gene3D" id="1.10.10.10">
    <property type="entry name" value="Winged helix-like DNA-binding domain superfamily/Winged helix DNA-binding domain"/>
    <property type="match status" value="1"/>
</dbReference>